<proteinExistence type="predicted"/>
<protein>
    <submittedName>
        <fullName evidence="1">Uncharacterized protein</fullName>
    </submittedName>
</protein>
<comment type="caution">
    <text evidence="1">The sequence shown here is derived from an EMBL/GenBank/DDBJ whole genome shotgun (WGS) entry which is preliminary data.</text>
</comment>
<name>A0AAN6IAP4_9EURO</name>
<evidence type="ECO:0000313" key="2">
    <source>
        <dbReference type="Proteomes" id="UP001203852"/>
    </source>
</evidence>
<dbReference type="Proteomes" id="UP001203852">
    <property type="component" value="Unassembled WGS sequence"/>
</dbReference>
<reference evidence="1" key="1">
    <citation type="journal article" date="2022" name="bioRxiv">
        <title>Deciphering the potential niche of two novel black yeast fungi from a biological soil crust based on their genomes, phenotypes, and melanin regulation.</title>
        <authorList>
            <consortium name="DOE Joint Genome Institute"/>
            <person name="Carr E.C."/>
            <person name="Barton Q."/>
            <person name="Grambo S."/>
            <person name="Sullivan M."/>
            <person name="Renfro C.M."/>
            <person name="Kuo A."/>
            <person name="Pangilinan J."/>
            <person name="Lipzen A."/>
            <person name="Keymanesh K."/>
            <person name="Savage E."/>
            <person name="Barry K."/>
            <person name="Grigoriev I.V."/>
            <person name="Riekhof W.R."/>
            <person name="Harris S.S."/>
        </authorList>
    </citation>
    <scope>NUCLEOTIDE SEQUENCE</scope>
    <source>
        <strain evidence="1">JF 03-4F</strain>
    </source>
</reference>
<accession>A0AAN6IAP4</accession>
<dbReference type="EMBL" id="MU404357">
    <property type="protein sequence ID" value="KAI1610882.1"/>
    <property type="molecule type" value="Genomic_DNA"/>
</dbReference>
<dbReference type="AlphaFoldDB" id="A0AAN6IAP4"/>
<organism evidence="1 2">
    <name type="scientific">Exophiala viscosa</name>
    <dbReference type="NCBI Taxonomy" id="2486360"/>
    <lineage>
        <taxon>Eukaryota</taxon>
        <taxon>Fungi</taxon>
        <taxon>Dikarya</taxon>
        <taxon>Ascomycota</taxon>
        <taxon>Pezizomycotina</taxon>
        <taxon>Eurotiomycetes</taxon>
        <taxon>Chaetothyriomycetidae</taxon>
        <taxon>Chaetothyriales</taxon>
        <taxon>Herpotrichiellaceae</taxon>
        <taxon>Exophiala</taxon>
    </lineage>
</organism>
<evidence type="ECO:0000313" key="1">
    <source>
        <dbReference type="EMBL" id="KAI1610882.1"/>
    </source>
</evidence>
<gene>
    <name evidence="1" type="ORF">EDD36DRAFT_442651</name>
</gene>
<sequence>MKAVAPAVVQVLISCLVAFSLLRIPGVRYATLDATRKQLILLSSKLEENSALHVDQVDRRSISIVFCLVQLDA</sequence>
<keyword evidence="2" id="KW-1185">Reference proteome</keyword>
<dbReference type="PROSITE" id="PS51257">
    <property type="entry name" value="PROKAR_LIPOPROTEIN"/>
    <property type="match status" value="1"/>
</dbReference>